<proteinExistence type="predicted"/>
<dbReference type="PROSITE" id="PS50883">
    <property type="entry name" value="EAL"/>
    <property type="match status" value="1"/>
</dbReference>
<name>A0A1I0EA86_THASX</name>
<dbReference type="SUPFAM" id="SSF55073">
    <property type="entry name" value="Nucleotide cyclase"/>
    <property type="match status" value="1"/>
</dbReference>
<dbReference type="InterPro" id="IPR029787">
    <property type="entry name" value="Nucleotide_cyclase"/>
</dbReference>
<evidence type="ECO:0000259" key="3">
    <source>
        <dbReference type="PROSITE" id="PS50887"/>
    </source>
</evidence>
<dbReference type="Pfam" id="PF00563">
    <property type="entry name" value="EAL"/>
    <property type="match status" value="1"/>
</dbReference>
<dbReference type="PANTHER" id="PTHR44757">
    <property type="entry name" value="DIGUANYLATE CYCLASE DGCP"/>
    <property type="match status" value="1"/>
</dbReference>
<dbReference type="SUPFAM" id="SSF141868">
    <property type="entry name" value="EAL domain-like"/>
    <property type="match status" value="1"/>
</dbReference>
<dbReference type="InterPro" id="IPR003018">
    <property type="entry name" value="GAF"/>
</dbReference>
<organism evidence="4 5">
    <name type="scientific">Thalassotalea agarivorans</name>
    <name type="common">Thalassomonas agarivorans</name>
    <dbReference type="NCBI Taxonomy" id="349064"/>
    <lineage>
        <taxon>Bacteria</taxon>
        <taxon>Pseudomonadati</taxon>
        <taxon>Pseudomonadota</taxon>
        <taxon>Gammaproteobacteria</taxon>
        <taxon>Alteromonadales</taxon>
        <taxon>Colwelliaceae</taxon>
        <taxon>Thalassotalea</taxon>
    </lineage>
</organism>
<reference evidence="4 5" key="1">
    <citation type="submission" date="2016-10" db="EMBL/GenBank/DDBJ databases">
        <authorList>
            <person name="de Groot N.N."/>
        </authorList>
    </citation>
    <scope>NUCLEOTIDE SEQUENCE [LARGE SCALE GENOMIC DNA]</scope>
    <source>
        <strain evidence="4 5">DSM 19706</strain>
    </source>
</reference>
<comment type="cofactor">
    <cofactor evidence="1">
        <name>Mg(2+)</name>
        <dbReference type="ChEBI" id="CHEBI:18420"/>
    </cofactor>
</comment>
<dbReference type="OrthoDB" id="9804951at2"/>
<evidence type="ECO:0000313" key="4">
    <source>
        <dbReference type="EMBL" id="SET42113.1"/>
    </source>
</evidence>
<feature type="domain" description="EAL" evidence="2">
    <location>
        <begin position="614"/>
        <end position="869"/>
    </location>
</feature>
<feature type="domain" description="GGDEF" evidence="3">
    <location>
        <begin position="472"/>
        <end position="605"/>
    </location>
</feature>
<dbReference type="RefSeq" id="WP_093329396.1">
    <property type="nucleotide sequence ID" value="NZ_AP027363.1"/>
</dbReference>
<dbReference type="Gene3D" id="3.20.20.450">
    <property type="entry name" value="EAL domain"/>
    <property type="match status" value="1"/>
</dbReference>
<accession>A0A1I0EA86</accession>
<dbReference type="AlphaFoldDB" id="A0A1I0EA86"/>
<keyword evidence="5" id="KW-1185">Reference proteome</keyword>
<dbReference type="STRING" id="349064.SAMN05660429_01792"/>
<gene>
    <name evidence="4" type="ORF">SAMN05660429_01792</name>
</gene>
<dbReference type="EMBL" id="FOHK01000007">
    <property type="protein sequence ID" value="SET42113.1"/>
    <property type="molecule type" value="Genomic_DNA"/>
</dbReference>
<dbReference type="InterPro" id="IPR035919">
    <property type="entry name" value="EAL_sf"/>
</dbReference>
<dbReference type="NCBIfam" id="TIGR00254">
    <property type="entry name" value="GGDEF"/>
    <property type="match status" value="1"/>
</dbReference>
<dbReference type="Pfam" id="PF00990">
    <property type="entry name" value="GGDEF"/>
    <property type="match status" value="1"/>
</dbReference>
<dbReference type="Proteomes" id="UP000199308">
    <property type="component" value="Unassembled WGS sequence"/>
</dbReference>
<dbReference type="Gene3D" id="3.30.450.40">
    <property type="match status" value="2"/>
</dbReference>
<dbReference type="SMART" id="SM00267">
    <property type="entry name" value="GGDEF"/>
    <property type="match status" value="1"/>
</dbReference>
<dbReference type="FunFam" id="3.30.70.270:FF:000001">
    <property type="entry name" value="Diguanylate cyclase domain protein"/>
    <property type="match status" value="1"/>
</dbReference>
<dbReference type="SMART" id="SM00065">
    <property type="entry name" value="GAF"/>
    <property type="match status" value="2"/>
</dbReference>
<dbReference type="SUPFAM" id="SSF55781">
    <property type="entry name" value="GAF domain-like"/>
    <property type="match status" value="2"/>
</dbReference>
<dbReference type="CDD" id="cd01949">
    <property type="entry name" value="GGDEF"/>
    <property type="match status" value="1"/>
</dbReference>
<dbReference type="GO" id="GO:0003824">
    <property type="term" value="F:catalytic activity"/>
    <property type="evidence" value="ECO:0007669"/>
    <property type="project" value="UniProtKB-ARBA"/>
</dbReference>
<sequence length="873" mass="99063">MEPGSTDRPQAARQLSNLESLVNKYRHLQTVQSGLLRLSEMAKTTNNLDAFFAALEIALKSLFVSDNFHIALIDEDSELVMAYCHNPQESVVVDVVEQEEQHSWRQSLTGIVVQSGELLHCDAAQRLALTQAGKLSQYQSMCTDWLGVPIHVGDKVLGAIALQSYEQEVFFDEADGQLLKVIAGFIAQAMHRISSQREVVSDSGHQSAALHDENQQLKQQLTERDRLLKIHSALLNIAQSSSYQAGDKAFYRKIHTEIERVLCAKKMTIAALTKDRKSLNFPYVFDGEVITREKTLLQDDLVKLTIDTGAPIMVRQGIVHSLSSADDVIVQPLKLKLKQYPIAFLATPLVVKDKIVGVLTLEDTHQQNAYEEGDLKLIRFIAKHVAVTIERFNQLTNINASRDELEKRVEQRTKALEATNVSLRKQIEERGKAEEQLYHDAHHDALTKLPNRALFSDRLDYALKHVKRHPQHNFAVLFIDLDRFKVINDTLGHHMGDLFLMEIANRLQECVREHDVLARLGGDEFVVLLSAFNHQEDVEDVCTRIIDKITVPYELEGQTLHSGASIGIAMCTPEYQDSNAVLRDADTAMYQAKSLGKGRYMFFDESMREQLVASLNLEQELRDAVAENQFELHFQKINALNTGQTIGFEAFLRWQHPTKGVLTPSSFLFMAEELGLVQEIEQWVIEHVCDQLNLWHEQKEFKDTFISINLSPQQLTKAGQTAKLIKKVKSLTKHHDRLILEFNESAFIEQEDAALKSLRQLRNFGVKLALDDYGKGVSSFNFIHNYPFEFIKLDRSFTRSLMHNEKNLPLIKALNELGNQYGYRIVAEGIESQALYEKLVAAGCEFGQGFHLHRPQNIAYNSAPLFSDLKKQA</sequence>
<dbReference type="Pfam" id="PF01590">
    <property type="entry name" value="GAF"/>
    <property type="match status" value="1"/>
</dbReference>
<dbReference type="InterPro" id="IPR043128">
    <property type="entry name" value="Rev_trsase/Diguanyl_cyclase"/>
</dbReference>
<evidence type="ECO:0000256" key="1">
    <source>
        <dbReference type="ARBA" id="ARBA00001946"/>
    </source>
</evidence>
<dbReference type="CDD" id="cd01948">
    <property type="entry name" value="EAL"/>
    <property type="match status" value="1"/>
</dbReference>
<evidence type="ECO:0000259" key="2">
    <source>
        <dbReference type="PROSITE" id="PS50883"/>
    </source>
</evidence>
<dbReference type="PANTHER" id="PTHR44757:SF2">
    <property type="entry name" value="BIOFILM ARCHITECTURE MAINTENANCE PROTEIN MBAA"/>
    <property type="match status" value="1"/>
</dbReference>
<dbReference type="SMART" id="SM00052">
    <property type="entry name" value="EAL"/>
    <property type="match status" value="1"/>
</dbReference>
<protein>
    <submittedName>
        <fullName evidence="4">Diguanylate cyclase (GGDEF) domain-containing protein</fullName>
    </submittedName>
</protein>
<dbReference type="Gene3D" id="3.30.70.270">
    <property type="match status" value="1"/>
</dbReference>
<dbReference type="PROSITE" id="PS50887">
    <property type="entry name" value="GGDEF"/>
    <property type="match status" value="1"/>
</dbReference>
<dbReference type="InterPro" id="IPR029016">
    <property type="entry name" value="GAF-like_dom_sf"/>
</dbReference>
<dbReference type="InterPro" id="IPR052155">
    <property type="entry name" value="Biofilm_reg_signaling"/>
</dbReference>
<dbReference type="Pfam" id="PF13185">
    <property type="entry name" value="GAF_2"/>
    <property type="match status" value="1"/>
</dbReference>
<dbReference type="InterPro" id="IPR001633">
    <property type="entry name" value="EAL_dom"/>
</dbReference>
<evidence type="ECO:0000313" key="5">
    <source>
        <dbReference type="Proteomes" id="UP000199308"/>
    </source>
</evidence>
<dbReference type="InterPro" id="IPR000160">
    <property type="entry name" value="GGDEF_dom"/>
</dbReference>